<dbReference type="GO" id="GO:0016787">
    <property type="term" value="F:hydrolase activity"/>
    <property type="evidence" value="ECO:0007669"/>
    <property type="project" value="UniProtKB-KW"/>
</dbReference>
<dbReference type="EMBL" id="CACRSQ010000007">
    <property type="protein sequence ID" value="VYT30984.1"/>
    <property type="molecule type" value="Genomic_DNA"/>
</dbReference>
<dbReference type="SUPFAM" id="SSF56300">
    <property type="entry name" value="Metallo-dependent phosphatases"/>
    <property type="match status" value="1"/>
</dbReference>
<reference evidence="2" key="1">
    <citation type="submission" date="2019-11" db="EMBL/GenBank/DDBJ databases">
        <authorList>
            <person name="Feng L."/>
        </authorList>
    </citation>
    <scope>NUCLEOTIDE SEQUENCE</scope>
    <source>
        <strain evidence="2">AcaccaeLFYP115</strain>
    </source>
</reference>
<dbReference type="PANTHER" id="PTHR31302">
    <property type="entry name" value="TRANSMEMBRANE PROTEIN WITH METALLOPHOSPHOESTERASE DOMAIN-RELATED"/>
    <property type="match status" value="1"/>
</dbReference>
<dbReference type="EC" id="3.1.-.-" evidence="2"/>
<name>A0A6N2VL05_9FIRM</name>
<evidence type="ECO:0000259" key="1">
    <source>
        <dbReference type="Pfam" id="PF00149"/>
    </source>
</evidence>
<organism evidence="2">
    <name type="scientific">Anaerostipes caccae</name>
    <dbReference type="NCBI Taxonomy" id="105841"/>
    <lineage>
        <taxon>Bacteria</taxon>
        <taxon>Bacillati</taxon>
        <taxon>Bacillota</taxon>
        <taxon>Clostridia</taxon>
        <taxon>Lachnospirales</taxon>
        <taxon>Lachnospiraceae</taxon>
        <taxon>Anaerostipes</taxon>
    </lineage>
</organism>
<dbReference type="InterPro" id="IPR029052">
    <property type="entry name" value="Metallo-depent_PP-like"/>
</dbReference>
<keyword evidence="2" id="KW-0378">Hydrolase</keyword>
<dbReference type="PANTHER" id="PTHR31302:SF0">
    <property type="entry name" value="TRANSMEMBRANE PROTEIN WITH METALLOPHOSPHOESTERASE DOMAIN"/>
    <property type="match status" value="1"/>
</dbReference>
<dbReference type="AlphaFoldDB" id="A0A6N2VL05"/>
<gene>
    <name evidence="2" type="ORF">ACLFYP115_02613</name>
</gene>
<evidence type="ECO:0000313" key="2">
    <source>
        <dbReference type="EMBL" id="VYT30984.1"/>
    </source>
</evidence>
<dbReference type="CDD" id="cd07385">
    <property type="entry name" value="MPP_YkuE_C"/>
    <property type="match status" value="1"/>
</dbReference>
<dbReference type="RefSeq" id="WP_039946710.1">
    <property type="nucleotide sequence ID" value="NZ_BAABZP010000001.1"/>
</dbReference>
<dbReference type="Pfam" id="PF00149">
    <property type="entry name" value="Metallophos"/>
    <property type="match status" value="1"/>
</dbReference>
<feature type="domain" description="Calcineurin-like phosphoesterase" evidence="1">
    <location>
        <begin position="138"/>
        <end position="307"/>
    </location>
</feature>
<sequence length="367" mass="41769">MYLLFFILPILILIPAGIYLYIFFRRILSLFLKRDVRMVKVLSAVLALACVFSAWPAYGWGGVAVLHLVGVSLVLELINLLLKRTPFVFKKWDLIYRSGILSFLIIAVVFSYGYINMQQIKKTSYRIGTPKIQQEETLRIALMSDIHLGVTMSAKDLENWCGKIQSQEPDLVLLTGDIFDEDTKREEMERAAKALGYMKSTYGSFYVYGNHDSNQYREKPEYTSGYLRNTLEKAGVRVLEDEVFKTGKDICIIGRKDAGDRDRKSLKEIMKDAPEKSFRILMDHQPGDLKENNRQGIDLQVSGHTHAGQIWPTGQLMQLLGINEINYGYRKTGNLQTVVTSGMAGWGYPIRTGGHCEYVIIDVVLKK</sequence>
<dbReference type="InterPro" id="IPR051158">
    <property type="entry name" value="Metallophosphoesterase_sf"/>
</dbReference>
<accession>A0A6N2VL05</accession>
<dbReference type="Gene3D" id="3.60.21.10">
    <property type="match status" value="1"/>
</dbReference>
<proteinExistence type="predicted"/>
<protein>
    <submittedName>
        <fullName evidence="2">Putative metallophosphoesterase</fullName>
        <ecNumber evidence="2">3.1.-.-</ecNumber>
    </submittedName>
</protein>
<dbReference type="InterPro" id="IPR004843">
    <property type="entry name" value="Calcineurin-like_PHP"/>
</dbReference>